<comment type="caution">
    <text evidence="2">The sequence shown here is derived from an EMBL/GenBank/DDBJ whole genome shotgun (WGS) entry which is preliminary data.</text>
</comment>
<protein>
    <recommendedName>
        <fullName evidence="4">Secreted protein</fullName>
    </recommendedName>
</protein>
<sequence>MEMTVLLTVLSSFSMTICTCHWSTSRMSLSSWQQALGSSRFSRWNFSWSVISGRRISRQSAGTPANTHIYRPAEQLRDHTGPRGICRRHTLREDARSLAPAREAAVRRERRESLRLAVHRPFARLSGYASSRSIVTTGA</sequence>
<name>A0A4Z2I7Q3_9TELE</name>
<keyword evidence="1" id="KW-0732">Signal</keyword>
<dbReference type="AlphaFoldDB" id="A0A4Z2I7Q3"/>
<evidence type="ECO:0000313" key="3">
    <source>
        <dbReference type="Proteomes" id="UP000314294"/>
    </source>
</evidence>
<accession>A0A4Z2I7Q3</accession>
<feature type="chain" id="PRO_5021378503" description="Secreted protein" evidence="1">
    <location>
        <begin position="19"/>
        <end position="139"/>
    </location>
</feature>
<feature type="signal peptide" evidence="1">
    <location>
        <begin position="1"/>
        <end position="18"/>
    </location>
</feature>
<gene>
    <name evidence="2" type="ORF">EYF80_015887</name>
</gene>
<organism evidence="2 3">
    <name type="scientific">Liparis tanakae</name>
    <name type="common">Tanaka's snailfish</name>
    <dbReference type="NCBI Taxonomy" id="230148"/>
    <lineage>
        <taxon>Eukaryota</taxon>
        <taxon>Metazoa</taxon>
        <taxon>Chordata</taxon>
        <taxon>Craniata</taxon>
        <taxon>Vertebrata</taxon>
        <taxon>Euteleostomi</taxon>
        <taxon>Actinopterygii</taxon>
        <taxon>Neopterygii</taxon>
        <taxon>Teleostei</taxon>
        <taxon>Neoteleostei</taxon>
        <taxon>Acanthomorphata</taxon>
        <taxon>Eupercaria</taxon>
        <taxon>Perciformes</taxon>
        <taxon>Cottioidei</taxon>
        <taxon>Cottales</taxon>
        <taxon>Liparidae</taxon>
        <taxon>Liparis</taxon>
    </lineage>
</organism>
<proteinExistence type="predicted"/>
<evidence type="ECO:0000313" key="2">
    <source>
        <dbReference type="EMBL" id="TNN73870.1"/>
    </source>
</evidence>
<dbReference type="Proteomes" id="UP000314294">
    <property type="component" value="Unassembled WGS sequence"/>
</dbReference>
<keyword evidence="3" id="KW-1185">Reference proteome</keyword>
<dbReference type="EMBL" id="SRLO01000120">
    <property type="protein sequence ID" value="TNN73870.1"/>
    <property type="molecule type" value="Genomic_DNA"/>
</dbReference>
<evidence type="ECO:0000256" key="1">
    <source>
        <dbReference type="SAM" id="SignalP"/>
    </source>
</evidence>
<reference evidence="2 3" key="1">
    <citation type="submission" date="2019-03" db="EMBL/GenBank/DDBJ databases">
        <title>First draft genome of Liparis tanakae, snailfish: a comprehensive survey of snailfish specific genes.</title>
        <authorList>
            <person name="Kim W."/>
            <person name="Song I."/>
            <person name="Jeong J.-H."/>
            <person name="Kim D."/>
            <person name="Kim S."/>
            <person name="Ryu S."/>
            <person name="Song J.Y."/>
            <person name="Lee S.K."/>
        </authorList>
    </citation>
    <scope>NUCLEOTIDE SEQUENCE [LARGE SCALE GENOMIC DNA]</scope>
    <source>
        <tissue evidence="2">Muscle</tissue>
    </source>
</reference>
<evidence type="ECO:0008006" key="4">
    <source>
        <dbReference type="Google" id="ProtNLM"/>
    </source>
</evidence>